<dbReference type="FunFam" id="1.20.1250.20:FF:000509">
    <property type="entry name" value="MFS general substrate transporter"/>
    <property type="match status" value="1"/>
</dbReference>
<dbReference type="AlphaFoldDB" id="A0A4Z1K4T1"/>
<accession>A0A4Z1K4T1</accession>
<keyword evidence="2 7" id="KW-0812">Transmembrane</keyword>
<dbReference type="PANTHER" id="PTHR23502">
    <property type="entry name" value="MAJOR FACILITATOR SUPERFAMILY"/>
    <property type="match status" value="1"/>
</dbReference>
<dbReference type="STRING" id="278938.A0A4Z1K4T1"/>
<sequence>MIYGIVAAFTLIGMATLLSSSRNTFLRLPEMKSSHPPFADGIRYEVETAPSDLWANNIYMGEPCDESERAWNNLIHPNRGHGVRLYREEAARLDINKSILLQDNNFAVILTVHHNLHCLRRLRQSLFPEHYYANWTDEDRADDRHHQLHCLESLRSSMICQPDLAPLPYYWSGNKRHDMNASPQSKRECVNWDLLHVKMASGPQLTTCTDSPCEVHDTSAEEVSLHPSNGDVFHSLGKEKQTSEPLVNQHDLNNDNPSLSNWSIDPQNPTNWSSMRKWTTIILLVVTNFIASTCTSAFEPALPSIMADFHSTNGSIASLTISIYTIGYCLGPLLVAPTSELYGHVTVLYPGYIGFMLALAVCGSSRSLLLFVVFRAIMGLAAITFVLMGPAIVADLIPREQRGLALSIMSTGPVVGPTIGPVIGGYIVENISWRWIFYSTLIAFGVLFFLSLVILKETYAPVVLNRKQNKGGTSLPGSQNITALKTPRETLQAAWTRPFKFLFLSPIVPFVGFYSALSNAYGMVCFATLGTVFQNNYSFTPGQSGLAYLGLMFGFLFCQLTLARFSDRYMLRMEARNNDKRPEYRLSPMFIGAFLLPIGFLWYGWSLEYHTHWIVPVLGSSVIAIGIIFSYLPVQMYLVDTYTIYAASATGACTIIRSICSTLIPLSANPLYDRLGYGWGNSVLAFIAIGFVPIALLVLRYGERIRTNPRFQPKL</sequence>
<dbReference type="InterPro" id="IPR036259">
    <property type="entry name" value="MFS_trans_sf"/>
</dbReference>
<evidence type="ECO:0000313" key="9">
    <source>
        <dbReference type="EMBL" id="TGO80554.1"/>
    </source>
</evidence>
<feature type="transmembrane region" description="Helical" evidence="7">
    <location>
        <begin position="368"/>
        <end position="393"/>
    </location>
</feature>
<feature type="transmembrane region" description="Helical" evidence="7">
    <location>
        <begin position="341"/>
        <end position="361"/>
    </location>
</feature>
<dbReference type="GO" id="GO:0022857">
    <property type="term" value="F:transmembrane transporter activity"/>
    <property type="evidence" value="ECO:0007669"/>
    <property type="project" value="InterPro"/>
</dbReference>
<dbReference type="Pfam" id="PF07690">
    <property type="entry name" value="MFS_1"/>
    <property type="match status" value="1"/>
</dbReference>
<evidence type="ECO:0000256" key="4">
    <source>
        <dbReference type="ARBA" id="ARBA00023136"/>
    </source>
</evidence>
<evidence type="ECO:0000256" key="1">
    <source>
        <dbReference type="ARBA" id="ARBA00004141"/>
    </source>
</evidence>
<keyword evidence="10" id="KW-1185">Reference proteome</keyword>
<evidence type="ECO:0000256" key="2">
    <source>
        <dbReference type="ARBA" id="ARBA00022692"/>
    </source>
</evidence>
<comment type="similarity">
    <text evidence="6">Belongs to the major facilitator superfamily. CAR1 family.</text>
</comment>
<comment type="similarity">
    <text evidence="5">Belongs to the ustYa family.</text>
</comment>
<feature type="transmembrane region" description="Helical" evidence="7">
    <location>
        <begin position="644"/>
        <end position="666"/>
    </location>
</feature>
<dbReference type="Pfam" id="PF11807">
    <property type="entry name" value="UstYa"/>
    <property type="match status" value="1"/>
</dbReference>
<dbReference type="PANTHER" id="PTHR23502:SF60">
    <property type="entry name" value="MAJOR FACILITATOR SUPERFAMILY (MFS) PROFILE DOMAIN-CONTAINING PROTEIN-RELATED"/>
    <property type="match status" value="1"/>
</dbReference>
<dbReference type="SUPFAM" id="SSF103473">
    <property type="entry name" value="MFS general substrate transporter"/>
    <property type="match status" value="1"/>
</dbReference>
<dbReference type="InterPro" id="IPR021765">
    <property type="entry name" value="UstYa-like"/>
</dbReference>
<feature type="transmembrane region" description="Helical" evidence="7">
    <location>
        <begin position="586"/>
        <end position="605"/>
    </location>
</feature>
<evidence type="ECO:0000256" key="5">
    <source>
        <dbReference type="ARBA" id="ARBA00035112"/>
    </source>
</evidence>
<protein>
    <recommendedName>
        <fullName evidence="8">Major facilitator superfamily (MFS) profile domain-containing protein</fullName>
    </recommendedName>
</protein>
<evidence type="ECO:0000256" key="7">
    <source>
        <dbReference type="SAM" id="Phobius"/>
    </source>
</evidence>
<dbReference type="PROSITE" id="PS50850">
    <property type="entry name" value="MFS"/>
    <property type="match status" value="1"/>
</dbReference>
<dbReference type="Gene3D" id="1.20.1250.20">
    <property type="entry name" value="MFS general substrate transporter like domains"/>
    <property type="match status" value="1"/>
</dbReference>
<evidence type="ECO:0000256" key="3">
    <source>
        <dbReference type="ARBA" id="ARBA00022989"/>
    </source>
</evidence>
<evidence type="ECO:0000313" key="10">
    <source>
        <dbReference type="Proteomes" id="UP000297229"/>
    </source>
</evidence>
<evidence type="ECO:0000256" key="6">
    <source>
        <dbReference type="ARBA" id="ARBA00038347"/>
    </source>
</evidence>
<comment type="subcellular location">
    <subcellularLocation>
        <location evidence="1">Membrane</location>
        <topology evidence="1">Multi-pass membrane protein</topology>
    </subcellularLocation>
</comment>
<feature type="transmembrane region" description="Helical" evidence="7">
    <location>
        <begin position="545"/>
        <end position="565"/>
    </location>
</feature>
<keyword evidence="3 7" id="KW-1133">Transmembrane helix</keyword>
<feature type="transmembrane region" description="Helical" evidence="7">
    <location>
        <begin position="314"/>
        <end position="335"/>
    </location>
</feature>
<comment type="caution">
    <text evidence="9">The sequence shown here is derived from an EMBL/GenBank/DDBJ whole genome shotgun (WGS) entry which is preliminary data.</text>
</comment>
<feature type="transmembrane region" description="Helical" evidence="7">
    <location>
        <begin position="507"/>
        <end position="533"/>
    </location>
</feature>
<evidence type="ECO:0000259" key="8">
    <source>
        <dbReference type="PROSITE" id="PS50850"/>
    </source>
</evidence>
<reference evidence="9 10" key="1">
    <citation type="submission" date="2017-12" db="EMBL/GenBank/DDBJ databases">
        <title>Comparative genomics of Botrytis spp.</title>
        <authorList>
            <person name="Valero-Jimenez C.A."/>
            <person name="Tapia P."/>
            <person name="Veloso J."/>
            <person name="Silva-Moreno E."/>
            <person name="Staats M."/>
            <person name="Valdes J.H."/>
            <person name="Van Kan J.A.L."/>
        </authorList>
    </citation>
    <scope>NUCLEOTIDE SEQUENCE [LARGE SCALE GENOMIC DNA]</scope>
    <source>
        <strain evidence="9 10">Be9601</strain>
    </source>
</reference>
<keyword evidence="4 7" id="KW-0472">Membrane</keyword>
<organism evidence="9 10">
    <name type="scientific">Botrytis elliptica</name>
    <dbReference type="NCBI Taxonomy" id="278938"/>
    <lineage>
        <taxon>Eukaryota</taxon>
        <taxon>Fungi</taxon>
        <taxon>Dikarya</taxon>
        <taxon>Ascomycota</taxon>
        <taxon>Pezizomycotina</taxon>
        <taxon>Leotiomycetes</taxon>
        <taxon>Helotiales</taxon>
        <taxon>Sclerotiniaceae</taxon>
        <taxon>Botrytis</taxon>
    </lineage>
</organism>
<proteinExistence type="inferred from homology"/>
<dbReference type="InterPro" id="IPR020846">
    <property type="entry name" value="MFS_dom"/>
</dbReference>
<feature type="transmembrane region" description="Helical" evidence="7">
    <location>
        <begin position="278"/>
        <end position="302"/>
    </location>
</feature>
<feature type="transmembrane region" description="Helical" evidence="7">
    <location>
        <begin position="678"/>
        <end position="699"/>
    </location>
</feature>
<dbReference type="GO" id="GO:0016020">
    <property type="term" value="C:membrane"/>
    <property type="evidence" value="ECO:0007669"/>
    <property type="project" value="UniProtKB-SubCell"/>
</dbReference>
<gene>
    <name evidence="9" type="ORF">BELL_0005g00380</name>
</gene>
<dbReference type="InterPro" id="IPR011701">
    <property type="entry name" value="MFS"/>
</dbReference>
<dbReference type="Proteomes" id="UP000297229">
    <property type="component" value="Unassembled WGS sequence"/>
</dbReference>
<feature type="transmembrane region" description="Helical" evidence="7">
    <location>
        <begin position="611"/>
        <end position="632"/>
    </location>
</feature>
<feature type="transmembrane region" description="Helical" evidence="7">
    <location>
        <begin position="435"/>
        <end position="455"/>
    </location>
</feature>
<name>A0A4Z1K4T1_9HELO</name>
<dbReference type="CDD" id="cd17323">
    <property type="entry name" value="MFS_Tpo1_MDR_like"/>
    <property type="match status" value="1"/>
</dbReference>
<feature type="domain" description="Major facilitator superfamily (MFS) profile" evidence="8">
    <location>
        <begin position="280"/>
        <end position="708"/>
    </location>
</feature>
<dbReference type="EMBL" id="PQXM01000005">
    <property type="protein sequence ID" value="TGO80554.1"/>
    <property type="molecule type" value="Genomic_DNA"/>
</dbReference>
<dbReference type="GO" id="GO:0043386">
    <property type="term" value="P:mycotoxin biosynthetic process"/>
    <property type="evidence" value="ECO:0007669"/>
    <property type="project" value="InterPro"/>
</dbReference>